<dbReference type="PROSITE" id="PS50931">
    <property type="entry name" value="HTH_LYSR"/>
    <property type="match status" value="1"/>
</dbReference>
<dbReference type="GO" id="GO:0003677">
    <property type="term" value="F:DNA binding"/>
    <property type="evidence" value="ECO:0007669"/>
    <property type="project" value="UniProtKB-KW"/>
</dbReference>
<dbReference type="InterPro" id="IPR036388">
    <property type="entry name" value="WH-like_DNA-bd_sf"/>
</dbReference>
<keyword evidence="3" id="KW-0238">DNA-binding</keyword>
<keyword evidence="4" id="KW-0804">Transcription</keyword>
<evidence type="ECO:0000313" key="6">
    <source>
        <dbReference type="EMBL" id="HIU43322.1"/>
    </source>
</evidence>
<evidence type="ECO:0000313" key="7">
    <source>
        <dbReference type="Proteomes" id="UP000824073"/>
    </source>
</evidence>
<organism evidence="6 7">
    <name type="scientific">Candidatus Ventrousia excrementavium</name>
    <dbReference type="NCBI Taxonomy" id="2840961"/>
    <lineage>
        <taxon>Bacteria</taxon>
        <taxon>Bacillati</taxon>
        <taxon>Bacillota</taxon>
        <taxon>Clostridia</taxon>
        <taxon>Eubacteriales</taxon>
        <taxon>Clostridiaceae</taxon>
        <taxon>Clostridiaceae incertae sedis</taxon>
        <taxon>Candidatus Ventrousia</taxon>
    </lineage>
</organism>
<evidence type="ECO:0000259" key="5">
    <source>
        <dbReference type="PROSITE" id="PS50931"/>
    </source>
</evidence>
<dbReference type="PRINTS" id="PR00039">
    <property type="entry name" value="HTHLYSR"/>
</dbReference>
<dbReference type="InterPro" id="IPR050950">
    <property type="entry name" value="HTH-type_LysR_regulators"/>
</dbReference>
<accession>A0A9D1ITZ9</accession>
<dbReference type="SUPFAM" id="SSF53850">
    <property type="entry name" value="Periplasmic binding protein-like II"/>
    <property type="match status" value="1"/>
</dbReference>
<evidence type="ECO:0000256" key="2">
    <source>
        <dbReference type="ARBA" id="ARBA00023015"/>
    </source>
</evidence>
<dbReference type="SUPFAM" id="SSF46785">
    <property type="entry name" value="Winged helix' DNA-binding domain"/>
    <property type="match status" value="1"/>
</dbReference>
<dbReference type="Gene3D" id="1.10.10.10">
    <property type="entry name" value="Winged helix-like DNA-binding domain superfamily/Winged helix DNA-binding domain"/>
    <property type="match status" value="1"/>
</dbReference>
<dbReference type="FunFam" id="1.10.10.10:FF:000001">
    <property type="entry name" value="LysR family transcriptional regulator"/>
    <property type="match status" value="1"/>
</dbReference>
<evidence type="ECO:0000256" key="3">
    <source>
        <dbReference type="ARBA" id="ARBA00023125"/>
    </source>
</evidence>
<dbReference type="InterPro" id="IPR000847">
    <property type="entry name" value="LysR_HTH_N"/>
</dbReference>
<dbReference type="GO" id="GO:0003700">
    <property type="term" value="F:DNA-binding transcription factor activity"/>
    <property type="evidence" value="ECO:0007669"/>
    <property type="project" value="InterPro"/>
</dbReference>
<comment type="similarity">
    <text evidence="1">Belongs to the LysR transcriptional regulatory family.</text>
</comment>
<dbReference type="Pfam" id="PF00126">
    <property type="entry name" value="HTH_1"/>
    <property type="match status" value="1"/>
</dbReference>
<dbReference type="Pfam" id="PF03466">
    <property type="entry name" value="LysR_substrate"/>
    <property type="match status" value="1"/>
</dbReference>
<comment type="caution">
    <text evidence="6">The sequence shown here is derived from an EMBL/GenBank/DDBJ whole genome shotgun (WGS) entry which is preliminary data.</text>
</comment>
<reference evidence="6" key="1">
    <citation type="submission" date="2020-10" db="EMBL/GenBank/DDBJ databases">
        <authorList>
            <person name="Gilroy R."/>
        </authorList>
    </citation>
    <scope>NUCLEOTIDE SEQUENCE</scope>
    <source>
        <strain evidence="6">CHK191-8634</strain>
    </source>
</reference>
<gene>
    <name evidence="6" type="ORF">IAB67_03385</name>
</gene>
<sequence>MDLRQIQYFVKVADCGSFSEAARQLYISQPALSVAMQKLEDELGIKLLSYQSKRVRLTPEGRQFFAKAAAVITAYEDLSISAQRLSRDVTGQVTIAAPLRLCSLYLSGVIAEFCRRYPSVDVHTINRGAHIVQQALLAEECDMALAVPPLIAGAFTANLIERSSLVLVLPQNHRLACAQNVTIAELRDEVFVSLGENHTHYHRLLQAAAAAGYVPRIAVTSAEQDFLLDLVRQGLGVYLAAKPTLTQENCRGLVSVEIAECPELSQWSIYMAYRNDRRLSPAAEAFNEFMLQYIGQKKTEV</sequence>
<dbReference type="PANTHER" id="PTHR30419:SF8">
    <property type="entry name" value="NITROGEN ASSIMILATION TRANSCRIPTIONAL ACTIVATOR-RELATED"/>
    <property type="match status" value="1"/>
</dbReference>
<proteinExistence type="inferred from homology"/>
<dbReference type="AlphaFoldDB" id="A0A9D1ITZ9"/>
<dbReference type="Gene3D" id="3.40.190.290">
    <property type="match status" value="1"/>
</dbReference>
<name>A0A9D1ITZ9_9CLOT</name>
<dbReference type="CDD" id="cd05466">
    <property type="entry name" value="PBP2_LTTR_substrate"/>
    <property type="match status" value="1"/>
</dbReference>
<evidence type="ECO:0000256" key="4">
    <source>
        <dbReference type="ARBA" id="ARBA00023163"/>
    </source>
</evidence>
<dbReference type="InterPro" id="IPR005119">
    <property type="entry name" value="LysR_subst-bd"/>
</dbReference>
<feature type="domain" description="HTH lysR-type" evidence="5">
    <location>
        <begin position="1"/>
        <end position="58"/>
    </location>
</feature>
<evidence type="ECO:0000256" key="1">
    <source>
        <dbReference type="ARBA" id="ARBA00009437"/>
    </source>
</evidence>
<dbReference type="EMBL" id="DVMR01000033">
    <property type="protein sequence ID" value="HIU43322.1"/>
    <property type="molecule type" value="Genomic_DNA"/>
</dbReference>
<dbReference type="GO" id="GO:0005829">
    <property type="term" value="C:cytosol"/>
    <property type="evidence" value="ECO:0007669"/>
    <property type="project" value="TreeGrafter"/>
</dbReference>
<dbReference type="Proteomes" id="UP000824073">
    <property type="component" value="Unassembled WGS sequence"/>
</dbReference>
<dbReference type="InterPro" id="IPR036390">
    <property type="entry name" value="WH_DNA-bd_sf"/>
</dbReference>
<protein>
    <submittedName>
        <fullName evidence="6">LysR family transcriptional regulator</fullName>
    </submittedName>
</protein>
<dbReference type="PANTHER" id="PTHR30419">
    <property type="entry name" value="HTH-TYPE TRANSCRIPTIONAL REGULATOR YBHD"/>
    <property type="match status" value="1"/>
</dbReference>
<keyword evidence="2" id="KW-0805">Transcription regulation</keyword>
<reference evidence="6" key="2">
    <citation type="journal article" date="2021" name="PeerJ">
        <title>Extensive microbial diversity within the chicken gut microbiome revealed by metagenomics and culture.</title>
        <authorList>
            <person name="Gilroy R."/>
            <person name="Ravi A."/>
            <person name="Getino M."/>
            <person name="Pursley I."/>
            <person name="Horton D.L."/>
            <person name="Alikhan N.F."/>
            <person name="Baker D."/>
            <person name="Gharbi K."/>
            <person name="Hall N."/>
            <person name="Watson M."/>
            <person name="Adriaenssens E.M."/>
            <person name="Foster-Nyarko E."/>
            <person name="Jarju S."/>
            <person name="Secka A."/>
            <person name="Antonio M."/>
            <person name="Oren A."/>
            <person name="Chaudhuri R.R."/>
            <person name="La Ragione R."/>
            <person name="Hildebrand F."/>
            <person name="Pallen M.J."/>
        </authorList>
    </citation>
    <scope>NUCLEOTIDE SEQUENCE</scope>
    <source>
        <strain evidence="6">CHK191-8634</strain>
    </source>
</reference>